<dbReference type="KEGG" id="scm:SCHCO_02495315"/>
<dbReference type="Pfam" id="PF07971">
    <property type="entry name" value="Glyco_hydro_92"/>
    <property type="match status" value="1"/>
</dbReference>
<reference evidence="4 5" key="1">
    <citation type="journal article" date="2010" name="Nat. Biotechnol.">
        <title>Genome sequence of the model mushroom Schizophyllum commune.</title>
        <authorList>
            <person name="Ohm R.A."/>
            <person name="de Jong J.F."/>
            <person name="Lugones L.G."/>
            <person name="Aerts A."/>
            <person name="Kothe E."/>
            <person name="Stajich J.E."/>
            <person name="de Vries R.P."/>
            <person name="Record E."/>
            <person name="Levasseur A."/>
            <person name="Baker S.E."/>
            <person name="Bartholomew K.A."/>
            <person name="Coutinho P.M."/>
            <person name="Erdmann S."/>
            <person name="Fowler T.J."/>
            <person name="Gathman A.C."/>
            <person name="Lombard V."/>
            <person name="Henrissat B."/>
            <person name="Knabe N."/>
            <person name="Kuees U."/>
            <person name="Lilly W.W."/>
            <person name="Lindquist E."/>
            <person name="Lucas S."/>
            <person name="Magnuson J.K."/>
            <person name="Piumi F."/>
            <person name="Raudaskoski M."/>
            <person name="Salamov A."/>
            <person name="Schmutz J."/>
            <person name="Schwarze F.W.M.R."/>
            <person name="vanKuyk P.A."/>
            <person name="Horton J.S."/>
            <person name="Grigoriev I.V."/>
            <person name="Woesten H.A.B."/>
        </authorList>
    </citation>
    <scope>NUCLEOTIDE SEQUENCE [LARGE SCALE GENOMIC DNA]</scope>
    <source>
        <strain evidence="5">H4-8 / FGSC 9210</strain>
    </source>
</reference>
<feature type="non-terminal residue" evidence="4">
    <location>
        <position position="813"/>
    </location>
</feature>
<dbReference type="HOGENOM" id="CLU_003690_4_1_1"/>
<keyword evidence="4" id="KW-0378">Hydrolase</keyword>
<evidence type="ECO:0000256" key="1">
    <source>
        <dbReference type="SAM" id="SignalP"/>
    </source>
</evidence>
<dbReference type="GO" id="GO:0030246">
    <property type="term" value="F:carbohydrate binding"/>
    <property type="evidence" value="ECO:0007669"/>
    <property type="project" value="InterPro"/>
</dbReference>
<dbReference type="STRING" id="578458.D8Q3G4"/>
<dbReference type="Gene3D" id="3.30.2080.10">
    <property type="entry name" value="GH92 mannosidase domain"/>
    <property type="match status" value="1"/>
</dbReference>
<organism evidence="5">
    <name type="scientific">Schizophyllum commune (strain H4-8 / FGSC 9210)</name>
    <name type="common">Split gill fungus</name>
    <dbReference type="NCBI Taxonomy" id="578458"/>
    <lineage>
        <taxon>Eukaryota</taxon>
        <taxon>Fungi</taxon>
        <taxon>Dikarya</taxon>
        <taxon>Basidiomycota</taxon>
        <taxon>Agaricomycotina</taxon>
        <taxon>Agaricomycetes</taxon>
        <taxon>Agaricomycetidae</taxon>
        <taxon>Agaricales</taxon>
        <taxon>Schizophyllaceae</taxon>
        <taxon>Schizophyllum</taxon>
    </lineage>
</organism>
<protein>
    <submittedName>
        <fullName evidence="4">Glycoside hydrolase family 92 protein</fullName>
    </submittedName>
</protein>
<dbReference type="OMA" id="DFTGNTY"/>
<dbReference type="VEuPathDB" id="FungiDB:SCHCODRAFT_02495315"/>
<dbReference type="PANTHER" id="PTHR12143">
    <property type="entry name" value="PEPTIDE N-GLYCANASE PNGASE -RELATED"/>
    <property type="match status" value="1"/>
</dbReference>
<dbReference type="GO" id="GO:0005829">
    <property type="term" value="C:cytosol"/>
    <property type="evidence" value="ECO:0007669"/>
    <property type="project" value="TreeGrafter"/>
</dbReference>
<dbReference type="SUPFAM" id="SSF48208">
    <property type="entry name" value="Six-hairpin glycosidases"/>
    <property type="match status" value="1"/>
</dbReference>
<evidence type="ECO:0000259" key="2">
    <source>
        <dbReference type="Pfam" id="PF07971"/>
    </source>
</evidence>
<dbReference type="InterPro" id="IPR014718">
    <property type="entry name" value="GH-type_carb-bd"/>
</dbReference>
<proteinExistence type="predicted"/>
<feature type="domain" description="Glycosyl hydrolase family 92 N-terminal" evidence="3">
    <location>
        <begin position="31"/>
        <end position="286"/>
    </location>
</feature>
<dbReference type="eggNOG" id="ENOG502QR5Q">
    <property type="taxonomic scope" value="Eukaryota"/>
</dbReference>
<dbReference type="EMBL" id="GL377305">
    <property type="protein sequence ID" value="EFI98309.1"/>
    <property type="molecule type" value="Genomic_DNA"/>
</dbReference>
<dbReference type="Gene3D" id="1.20.1610.10">
    <property type="entry name" value="alpha-1,2-mannosidases domains"/>
    <property type="match status" value="1"/>
</dbReference>
<name>D8Q3G4_SCHCM</name>
<dbReference type="GO" id="GO:0006516">
    <property type="term" value="P:glycoprotein catabolic process"/>
    <property type="evidence" value="ECO:0007669"/>
    <property type="project" value="TreeGrafter"/>
</dbReference>
<dbReference type="Proteomes" id="UP000007431">
    <property type="component" value="Unassembled WGS sequence"/>
</dbReference>
<evidence type="ECO:0000313" key="5">
    <source>
        <dbReference type="Proteomes" id="UP000007431"/>
    </source>
</evidence>
<dbReference type="InterPro" id="IPR005887">
    <property type="entry name" value="GH92_a_mannosidase_put"/>
</dbReference>
<accession>D8Q3G4</accession>
<feature type="domain" description="Glycosyl hydrolase family 92" evidence="2">
    <location>
        <begin position="292"/>
        <end position="789"/>
    </location>
</feature>
<dbReference type="InterPro" id="IPR041371">
    <property type="entry name" value="GH92_N"/>
</dbReference>
<dbReference type="PANTHER" id="PTHR12143:SF43">
    <property type="entry name" value="PUTATIVE-RELATED"/>
    <property type="match status" value="1"/>
</dbReference>
<dbReference type="InterPro" id="IPR050883">
    <property type="entry name" value="PNGase"/>
</dbReference>
<dbReference type="AlphaFoldDB" id="D8Q3G4"/>
<dbReference type="GO" id="GO:0005634">
    <property type="term" value="C:nucleus"/>
    <property type="evidence" value="ECO:0007669"/>
    <property type="project" value="TreeGrafter"/>
</dbReference>
<dbReference type="Gene3D" id="1.20.1050.60">
    <property type="entry name" value="alpha-1,2-mannosidase"/>
    <property type="match status" value="1"/>
</dbReference>
<keyword evidence="5" id="KW-1185">Reference proteome</keyword>
<dbReference type="InParanoid" id="D8Q3G4"/>
<dbReference type="GO" id="GO:0005975">
    <property type="term" value="P:carbohydrate metabolic process"/>
    <property type="evidence" value="ECO:0007669"/>
    <property type="project" value="InterPro"/>
</dbReference>
<feature type="signal peptide" evidence="1">
    <location>
        <begin position="1"/>
        <end position="16"/>
    </location>
</feature>
<dbReference type="RefSeq" id="XP_003033212.1">
    <property type="nucleotide sequence ID" value="XM_003033166.1"/>
</dbReference>
<evidence type="ECO:0000259" key="3">
    <source>
        <dbReference type="Pfam" id="PF17678"/>
    </source>
</evidence>
<dbReference type="InterPro" id="IPR012939">
    <property type="entry name" value="Glyco_hydro_92"/>
</dbReference>
<keyword evidence="1" id="KW-0732">Signal</keyword>
<dbReference type="NCBIfam" id="TIGR01180">
    <property type="entry name" value="aman2_put"/>
    <property type="match status" value="1"/>
</dbReference>
<dbReference type="Pfam" id="PF17678">
    <property type="entry name" value="Glyco_hydro_92N"/>
    <property type="match status" value="1"/>
</dbReference>
<dbReference type="InterPro" id="IPR008928">
    <property type="entry name" value="6-hairpin_glycosidase_sf"/>
</dbReference>
<feature type="chain" id="PRO_5003120484" evidence="1">
    <location>
        <begin position="17"/>
        <end position="813"/>
    </location>
</feature>
<gene>
    <name evidence="4" type="ORF">SCHCODRAFT_107816</name>
</gene>
<dbReference type="GO" id="GO:0000224">
    <property type="term" value="F:peptide-N4-(N-acetyl-beta-glucosaminyl)asparagine amidase activity"/>
    <property type="evidence" value="ECO:0007669"/>
    <property type="project" value="TreeGrafter"/>
</dbReference>
<dbReference type="Gene3D" id="2.70.98.10">
    <property type="match status" value="1"/>
</dbReference>
<evidence type="ECO:0000313" key="4">
    <source>
        <dbReference type="EMBL" id="EFI98309.1"/>
    </source>
</evidence>
<dbReference type="OrthoDB" id="449263at2759"/>
<sequence>MARSLWLALLVGVASARGPVKRGEALEPVDYVLPFIGSVNGGHVFTGATVPHGMVKVGMDTDSPGNHAGYDGNATYNTTGFSQLHESGTGGSVPLSNFKLWPIAHCPDGFRSCNVSMDMRKAKRKVLEDGNSDDYATPGYFSSNLSSDIRVELTATRRAALHRYTFPANTTEPRILVDITNDGMKSSTDVQGTVDPLSGRVVGGAQFASSFGQGRYYAYTCVDFQGDGYELGTPVEYGTWSSNYPTYGTVDVHQLYFGFATEMGAMLTWPANPAGETSILARVGVSLISSEQACQNAEEEIPDFDFERVYEEGRAEWNELLGRIQVDTTGVPEETVQLFYSSLYRTHVAPADYTGENPKWNSTEPYYDSFYCNWDTYRTLFPLMTMHDPYTMAKVVRGMIDIQKHEGVIFRPLDANILLDSRAGWLPECRSTTTQQYIQGGSNADPILAEFLVKLQDHVAALDVSADDLYTALLADAEEQPPNWNVQGREANAWKEYNYIPQFFFNPGGANTKWVSRTLEYAFDDFTIAQVARALNKTEDADKYFDRAGNFANVWNPNVTFPGREDIVGMMQPRFQNGTFNYTDPRHCSIHDPEKATCFLNAVRRDGFYESSPMVYSQYVPQDTAKLIDLQGGVDAFVDRLDFIFDEGYFDSTNEPSQQIPFMYHYANQPAKSTKRAREVIAQSFNTSLNGLPGNDDAGAMGSYVVFYMLGLYPLPATKQVLLSSPYFPEVTIYNPLYGTNTTIRSTNWAENGTVYVKSVTVNGESYKSNCYLDWEVFVNGSTIELELTDDLDGTCGDGPDALPPSLSTGGYN</sequence>
<dbReference type="GeneID" id="9590534"/>